<dbReference type="GO" id="GO:0032259">
    <property type="term" value="P:methylation"/>
    <property type="evidence" value="ECO:0007669"/>
    <property type="project" value="InterPro"/>
</dbReference>
<evidence type="ECO:0000259" key="1">
    <source>
        <dbReference type="Pfam" id="PF01728"/>
    </source>
</evidence>
<dbReference type="SUPFAM" id="SSF53335">
    <property type="entry name" value="S-adenosyl-L-methionine-dependent methyltransferases"/>
    <property type="match status" value="1"/>
</dbReference>
<protein>
    <recommendedName>
        <fullName evidence="1">Ribosomal RNA methyltransferase FtsJ domain-containing protein</fullName>
    </recommendedName>
</protein>
<dbReference type="Gene3D" id="3.40.50.12760">
    <property type="match status" value="1"/>
</dbReference>
<dbReference type="Pfam" id="PF01728">
    <property type="entry name" value="FtsJ"/>
    <property type="match status" value="1"/>
</dbReference>
<evidence type="ECO:0000313" key="2">
    <source>
        <dbReference type="EMBL" id="KAJ3842035.1"/>
    </source>
</evidence>
<feature type="domain" description="Ribosomal RNA methyltransferase FtsJ" evidence="1">
    <location>
        <begin position="79"/>
        <end position="279"/>
    </location>
</feature>
<proteinExistence type="predicted"/>
<keyword evidence="3" id="KW-1185">Reference proteome</keyword>
<comment type="caution">
    <text evidence="2">The sequence shown here is derived from an EMBL/GenBank/DDBJ whole genome shotgun (WGS) entry which is preliminary data.</text>
</comment>
<sequence>MAELRDSFDIDIQAVEGSLKDALTRQPGGMYLKHLEELRRAGWGDADLDDHYKKQRRIADSPNSQTEMAWFRRMKGIFQELDEQASIVPASERFTFLDLGFCPGGFASYILSRNTAAFGTGISLPIKQSGHRILLEQHLCQRFEPHYDDLGYYNLLNVNEEYTLFLHNIRLRDLPRTICNSLYDLVILDGNYLRTYVDPNLEAPDSEQQWGAHRLIISQIIISLQTIAPGGSIVMRLRRPESLITATILYMLDEISSDLKLVKPRTMHATRGTFYAVAKGVGSNDQSRKKKDEYLFQFRLLWYQISFGGNDGQGRYLNGKDIEFIASCDQLLRGYAERLGKLSEHVWRIQAESLNSQFRHKGIIA</sequence>
<dbReference type="InterPro" id="IPR002877">
    <property type="entry name" value="RNA_MeTrfase_FtsJ_dom"/>
</dbReference>
<organism evidence="2 3">
    <name type="scientific">Lentinula raphanica</name>
    <dbReference type="NCBI Taxonomy" id="153919"/>
    <lineage>
        <taxon>Eukaryota</taxon>
        <taxon>Fungi</taxon>
        <taxon>Dikarya</taxon>
        <taxon>Basidiomycota</taxon>
        <taxon>Agaricomycotina</taxon>
        <taxon>Agaricomycetes</taxon>
        <taxon>Agaricomycetidae</taxon>
        <taxon>Agaricales</taxon>
        <taxon>Marasmiineae</taxon>
        <taxon>Omphalotaceae</taxon>
        <taxon>Lentinula</taxon>
    </lineage>
</organism>
<evidence type="ECO:0000313" key="3">
    <source>
        <dbReference type="Proteomes" id="UP001163846"/>
    </source>
</evidence>
<dbReference type="Proteomes" id="UP001163846">
    <property type="component" value="Unassembled WGS sequence"/>
</dbReference>
<dbReference type="GO" id="GO:0008168">
    <property type="term" value="F:methyltransferase activity"/>
    <property type="evidence" value="ECO:0007669"/>
    <property type="project" value="InterPro"/>
</dbReference>
<reference evidence="2" key="1">
    <citation type="submission" date="2022-08" db="EMBL/GenBank/DDBJ databases">
        <authorList>
            <consortium name="DOE Joint Genome Institute"/>
            <person name="Min B."/>
            <person name="Riley R."/>
            <person name="Sierra-Patev S."/>
            <person name="Naranjo-Ortiz M."/>
            <person name="Looney B."/>
            <person name="Konkel Z."/>
            <person name="Slot J.C."/>
            <person name="Sakamoto Y."/>
            <person name="Steenwyk J.L."/>
            <person name="Rokas A."/>
            <person name="Carro J."/>
            <person name="Camarero S."/>
            <person name="Ferreira P."/>
            <person name="Molpeceres G."/>
            <person name="Ruiz-Duenas F.J."/>
            <person name="Serrano A."/>
            <person name="Henrissat B."/>
            <person name="Drula E."/>
            <person name="Hughes K.W."/>
            <person name="Mata J.L."/>
            <person name="Ishikawa N.K."/>
            <person name="Vargas-Isla R."/>
            <person name="Ushijima S."/>
            <person name="Smith C.A."/>
            <person name="Ahrendt S."/>
            <person name="Andreopoulos W."/>
            <person name="He G."/>
            <person name="Labutti K."/>
            <person name="Lipzen A."/>
            <person name="Ng V."/>
            <person name="Sandor L."/>
            <person name="Barry K."/>
            <person name="Martinez A.T."/>
            <person name="Xiao Y."/>
            <person name="Gibbons J.G."/>
            <person name="Terashima K."/>
            <person name="Hibbett D.S."/>
            <person name="Grigoriev I.V."/>
        </authorList>
    </citation>
    <scope>NUCLEOTIDE SEQUENCE</scope>
    <source>
        <strain evidence="2">TFB9207</strain>
    </source>
</reference>
<gene>
    <name evidence="2" type="ORF">F5878DRAFT_701245</name>
</gene>
<name>A0AA38PG53_9AGAR</name>
<dbReference type="EMBL" id="MU806019">
    <property type="protein sequence ID" value="KAJ3842035.1"/>
    <property type="molecule type" value="Genomic_DNA"/>
</dbReference>
<dbReference type="InterPro" id="IPR029063">
    <property type="entry name" value="SAM-dependent_MTases_sf"/>
</dbReference>
<accession>A0AA38PG53</accession>
<dbReference type="AlphaFoldDB" id="A0AA38PG53"/>